<reference evidence="2 3" key="1">
    <citation type="submission" date="2020-08" db="EMBL/GenBank/DDBJ databases">
        <title>A Genomic Blueprint of the Chicken Gut Microbiome.</title>
        <authorList>
            <person name="Gilroy R."/>
            <person name="Ravi A."/>
            <person name="Getino M."/>
            <person name="Pursley I."/>
            <person name="Horton D.L."/>
            <person name="Alikhan N.-F."/>
            <person name="Baker D."/>
            <person name="Gharbi K."/>
            <person name="Hall N."/>
            <person name="Watson M."/>
            <person name="Adriaenssens E.M."/>
            <person name="Foster-Nyarko E."/>
            <person name="Jarju S."/>
            <person name="Secka A."/>
            <person name="Antonio M."/>
            <person name="Oren A."/>
            <person name="Chaudhuri R."/>
            <person name="La Ragione R.M."/>
            <person name="Hildebrand F."/>
            <person name="Pallen M.J."/>
        </authorList>
    </citation>
    <scope>NUCLEOTIDE SEQUENCE [LARGE SCALE GENOMIC DNA]</scope>
    <source>
        <strain evidence="2 3">Sa4CUA1</strain>
    </source>
</reference>
<gene>
    <name evidence="2" type="ORF">H9652_05800</name>
</gene>
<feature type="domain" description="ApeA N-terminal" evidence="1">
    <location>
        <begin position="63"/>
        <end position="227"/>
    </location>
</feature>
<evidence type="ECO:0000313" key="3">
    <source>
        <dbReference type="Proteomes" id="UP000641803"/>
    </source>
</evidence>
<dbReference type="RefSeq" id="WP_191795408.1">
    <property type="nucleotide sequence ID" value="NZ_JACSQQ010000007.1"/>
</dbReference>
<dbReference type="EMBL" id="JACSQQ010000007">
    <property type="protein sequence ID" value="MBD7949918.1"/>
    <property type="molecule type" value="Genomic_DNA"/>
</dbReference>
<comment type="caution">
    <text evidence="2">The sequence shown here is derived from an EMBL/GenBank/DDBJ whole genome shotgun (WGS) entry which is preliminary data.</text>
</comment>
<keyword evidence="3" id="KW-1185">Reference proteome</keyword>
<evidence type="ECO:0000313" key="2">
    <source>
        <dbReference type="EMBL" id="MBD7949918.1"/>
    </source>
</evidence>
<accession>A0ABR8RQ62</accession>
<organism evidence="2 3">
    <name type="scientific">Oerskovia rustica</name>
    <dbReference type="NCBI Taxonomy" id="2762237"/>
    <lineage>
        <taxon>Bacteria</taxon>
        <taxon>Bacillati</taxon>
        <taxon>Actinomycetota</taxon>
        <taxon>Actinomycetes</taxon>
        <taxon>Micrococcales</taxon>
        <taxon>Cellulomonadaceae</taxon>
        <taxon>Oerskovia</taxon>
    </lineage>
</organism>
<name>A0ABR8RQ62_9CELL</name>
<dbReference type="Proteomes" id="UP000641803">
    <property type="component" value="Unassembled WGS sequence"/>
</dbReference>
<sequence length="442" mass="49162">MANKLEMGIRRVGDLIDFNQDTPEVKVTLDRSEKGISVTVPWSDPDSPYAQWFLRDGGRIEIPPRPDPLPAPKRVLFHDSHGSVLLVGCFPRGFHSNVMGPGSGTLWARAAIMGVDGDVNFERPHGMQTEISGLRAWLGITSWQEEFDRADGHRRARLRSQHTPDIGLGEHGGVSLCFRPGWRIAHEDGGDRRIVHDLVHCVTRGGDPLAWDEHQQLHRAIRDLLVLSRWHAESCVVSRVLHKDDPLRTMDGKEHGEQWRDVIVPDDSPAVPPSGFRDHLLRFAELKEEGIGCWIALRNSFARALDPVITSLDIRKASPSTMLAHTGPGLEALGYLLLVRDGKSERVAGSATLRERFDRILADLGDCLPFDGPTWAADTAKAYNGLKHANRAEPDPVDVLNGWRSSVMVVRAWVAIELGTPAVDVKARLARDPQRHPYVKAE</sequence>
<evidence type="ECO:0000259" key="1">
    <source>
        <dbReference type="Pfam" id="PF18862"/>
    </source>
</evidence>
<dbReference type="Pfam" id="PF18862">
    <property type="entry name" value="ApeA_NTD1"/>
    <property type="match status" value="1"/>
</dbReference>
<dbReference type="InterPro" id="IPR041223">
    <property type="entry name" value="ApeA_NTD"/>
</dbReference>
<proteinExistence type="predicted"/>
<protein>
    <submittedName>
        <fullName evidence="2">Reverse gyrase</fullName>
    </submittedName>
</protein>